<dbReference type="RefSeq" id="WP_319008472.1">
    <property type="nucleotide sequence ID" value="NZ_JAWJZF010000279.1"/>
</dbReference>
<reference evidence="9 10" key="1">
    <citation type="submission" date="2023-10" db="EMBL/GenBank/DDBJ databases">
        <authorList>
            <person name="Wang X.X."/>
        </authorList>
    </citation>
    <scope>NUCLEOTIDE SEQUENCE [LARGE SCALE GENOMIC DNA]</scope>
    <source>
        <strain evidence="9 10">NBRC 12816</strain>
    </source>
</reference>
<name>A0ABU4K2F8_9ACTN</name>
<accession>A0ABU4K2F8</accession>
<evidence type="ECO:0000256" key="2">
    <source>
        <dbReference type="ARBA" id="ARBA00022516"/>
    </source>
</evidence>
<comment type="function">
    <text evidence="7">Carrier of the growing fatty acid chain in fatty acid biosynthesis.</text>
</comment>
<sequence length="90" mass="9856">MAGTQLPEDVRAGIREIVAEVLEVDASELTEDSSFVNDFDADSLLVIEIISRFERDLHVKIPKDELAELDTLPEAYELVGKHYAAGVVGA</sequence>
<evidence type="ECO:0000256" key="7">
    <source>
        <dbReference type="HAMAP-Rule" id="MF_01217"/>
    </source>
</evidence>
<comment type="pathway">
    <text evidence="7">Lipid metabolism; fatty acid biosynthesis.</text>
</comment>
<gene>
    <name evidence="7" type="primary">acpP</name>
    <name evidence="9" type="ORF">R2363_07130</name>
</gene>
<dbReference type="EMBL" id="JAWJZF010000279">
    <property type="protein sequence ID" value="MDX2291941.1"/>
    <property type="molecule type" value="Genomic_DNA"/>
</dbReference>
<keyword evidence="10" id="KW-1185">Reference proteome</keyword>
<evidence type="ECO:0000259" key="8">
    <source>
        <dbReference type="PROSITE" id="PS50075"/>
    </source>
</evidence>
<evidence type="ECO:0000256" key="1">
    <source>
        <dbReference type="ARBA" id="ARBA00022450"/>
    </source>
</evidence>
<dbReference type="PROSITE" id="PS50075">
    <property type="entry name" value="CARRIER"/>
    <property type="match status" value="1"/>
</dbReference>
<dbReference type="PANTHER" id="PTHR20863">
    <property type="entry name" value="ACYL CARRIER PROTEIN"/>
    <property type="match status" value="1"/>
</dbReference>
<evidence type="ECO:0000256" key="4">
    <source>
        <dbReference type="ARBA" id="ARBA00022832"/>
    </source>
</evidence>
<evidence type="ECO:0000256" key="3">
    <source>
        <dbReference type="ARBA" id="ARBA00022553"/>
    </source>
</evidence>
<keyword evidence="2 7" id="KW-0444">Lipid biosynthesis</keyword>
<keyword evidence="3 7" id="KW-0597">Phosphoprotein</keyword>
<protein>
    <recommendedName>
        <fullName evidence="7">Acyl carrier protein</fullName>
        <shortName evidence="7">ACP</shortName>
    </recommendedName>
</protein>
<feature type="domain" description="Carrier" evidence="8">
    <location>
        <begin position="8"/>
        <end position="83"/>
    </location>
</feature>
<keyword evidence="6 7" id="KW-0275">Fatty acid biosynthesis</keyword>
<keyword evidence="5 7" id="KW-0443">Lipid metabolism</keyword>
<dbReference type="Gene3D" id="1.10.1200.10">
    <property type="entry name" value="ACP-like"/>
    <property type="match status" value="1"/>
</dbReference>
<evidence type="ECO:0000313" key="9">
    <source>
        <dbReference type="EMBL" id="MDX2291941.1"/>
    </source>
</evidence>
<keyword evidence="7" id="KW-0963">Cytoplasm</keyword>
<dbReference type="HAMAP" id="MF_01217">
    <property type="entry name" value="Acyl_carrier"/>
    <property type="match status" value="1"/>
</dbReference>
<evidence type="ECO:0000256" key="5">
    <source>
        <dbReference type="ARBA" id="ARBA00023098"/>
    </source>
</evidence>
<keyword evidence="4 7" id="KW-0276">Fatty acid metabolism</keyword>
<comment type="PTM">
    <text evidence="7">4'-phosphopantetheine is transferred from CoA to a specific serine of apo-ACP by AcpS. This modification is essential for activity because fatty acids are bound in thioester linkage to the sulfhydryl of the prosthetic group.</text>
</comment>
<dbReference type="InterPro" id="IPR009081">
    <property type="entry name" value="PP-bd_ACP"/>
</dbReference>
<dbReference type="InterPro" id="IPR003231">
    <property type="entry name" value="ACP"/>
</dbReference>
<feature type="modified residue" description="O-(pantetheine 4'-phosphoryl)serine" evidence="7">
    <location>
        <position position="43"/>
    </location>
</feature>
<organism evidence="9 10">
    <name type="scientific">Streptomyces roseolus</name>
    <dbReference type="NCBI Taxonomy" id="67358"/>
    <lineage>
        <taxon>Bacteria</taxon>
        <taxon>Bacillati</taxon>
        <taxon>Actinomycetota</taxon>
        <taxon>Actinomycetes</taxon>
        <taxon>Kitasatosporales</taxon>
        <taxon>Streptomycetaceae</taxon>
        <taxon>Streptomyces</taxon>
    </lineage>
</organism>
<dbReference type="Proteomes" id="UP001278571">
    <property type="component" value="Unassembled WGS sequence"/>
</dbReference>
<comment type="similarity">
    <text evidence="7">Belongs to the acyl carrier protein (ACP) family.</text>
</comment>
<evidence type="ECO:0000256" key="6">
    <source>
        <dbReference type="ARBA" id="ARBA00023160"/>
    </source>
</evidence>
<keyword evidence="1 7" id="KW-0596">Phosphopantetheine</keyword>
<proteinExistence type="inferred from homology"/>
<dbReference type="InterPro" id="IPR036736">
    <property type="entry name" value="ACP-like_sf"/>
</dbReference>
<comment type="subcellular location">
    <subcellularLocation>
        <location evidence="7">Cytoplasm</location>
    </subcellularLocation>
</comment>
<comment type="caution">
    <text evidence="9">The sequence shown here is derived from an EMBL/GenBank/DDBJ whole genome shotgun (WGS) entry which is preliminary data.</text>
</comment>
<evidence type="ECO:0000313" key="10">
    <source>
        <dbReference type="Proteomes" id="UP001278571"/>
    </source>
</evidence>
<dbReference type="SUPFAM" id="SSF47336">
    <property type="entry name" value="ACP-like"/>
    <property type="match status" value="1"/>
</dbReference>
<dbReference type="PANTHER" id="PTHR20863:SF76">
    <property type="entry name" value="CARRIER DOMAIN-CONTAINING PROTEIN"/>
    <property type="match status" value="1"/>
</dbReference>
<dbReference type="Pfam" id="PF00550">
    <property type="entry name" value="PP-binding"/>
    <property type="match status" value="1"/>
</dbReference>